<evidence type="ECO:0000313" key="2">
    <source>
        <dbReference type="Proteomes" id="UP000462212"/>
    </source>
</evidence>
<protein>
    <submittedName>
        <fullName evidence="1">Uncharacterized protein</fullName>
    </submittedName>
</protein>
<dbReference type="AlphaFoldDB" id="A0A8H8RBK4"/>
<reference evidence="1 2" key="1">
    <citation type="submission" date="2018-05" db="EMBL/GenBank/DDBJ databases">
        <title>Genome sequencing and assembly of the regulated plant pathogen Lachnellula willkommii and related sister species for the development of diagnostic species identification markers.</title>
        <authorList>
            <person name="Giroux E."/>
            <person name="Bilodeau G."/>
        </authorList>
    </citation>
    <scope>NUCLEOTIDE SEQUENCE [LARGE SCALE GENOMIC DNA]</scope>
    <source>
        <strain evidence="1 2">CBS 197.66</strain>
    </source>
</reference>
<comment type="caution">
    <text evidence="1">The sequence shown here is derived from an EMBL/GenBank/DDBJ whole genome shotgun (WGS) entry which is preliminary data.</text>
</comment>
<keyword evidence="2" id="KW-1185">Reference proteome</keyword>
<gene>
    <name evidence="1" type="ORF">LSUB1_G008035</name>
</gene>
<dbReference type="Proteomes" id="UP000462212">
    <property type="component" value="Unassembled WGS sequence"/>
</dbReference>
<sequence length="238" mass="26107">MASARNAPVSSTEILGTRLLSEIESEEGNLEDLLKDLRKSTNPNPARTGIPDLDTLWHSHGSRQLSITGRSLPLVYHLITHLVSPSNKNKANGRCGTGGTVAVLDLEGRFSPSHLLPVLSKDQLKHIYIWHPTPFNLAVTLSSVEQFMVYGEHASKDQVWRGLFVLGGSAAGKGVRDGDVVTVTTGWRGWLRVEREAVEGFLAGTSVEEAWGERRAREKALEGRGWRGVSEVGEFVFK</sequence>
<evidence type="ECO:0000313" key="1">
    <source>
        <dbReference type="EMBL" id="TVY32125.1"/>
    </source>
</evidence>
<accession>A0A8H8RBK4</accession>
<organism evidence="1 2">
    <name type="scientific">Lachnellula subtilissima</name>
    <dbReference type="NCBI Taxonomy" id="602034"/>
    <lineage>
        <taxon>Eukaryota</taxon>
        <taxon>Fungi</taxon>
        <taxon>Dikarya</taxon>
        <taxon>Ascomycota</taxon>
        <taxon>Pezizomycotina</taxon>
        <taxon>Leotiomycetes</taxon>
        <taxon>Helotiales</taxon>
        <taxon>Lachnaceae</taxon>
        <taxon>Lachnellula</taxon>
    </lineage>
</organism>
<dbReference type="OrthoDB" id="3596146at2759"/>
<name>A0A8H8RBK4_9HELO</name>
<dbReference type="EMBL" id="QGMJ01001139">
    <property type="protein sequence ID" value="TVY32125.1"/>
    <property type="molecule type" value="Genomic_DNA"/>
</dbReference>
<proteinExistence type="predicted"/>